<dbReference type="AlphaFoldDB" id="A0A3E3HWP5"/>
<dbReference type="InterPro" id="IPR003497">
    <property type="entry name" value="BRO_N_domain"/>
</dbReference>
<dbReference type="Pfam" id="PF02498">
    <property type="entry name" value="Bro-N"/>
    <property type="match status" value="1"/>
</dbReference>
<dbReference type="PROSITE" id="PS51750">
    <property type="entry name" value="BRO_N"/>
    <property type="match status" value="1"/>
</dbReference>
<dbReference type="RefSeq" id="WP_117545684.1">
    <property type="nucleotide sequence ID" value="NZ_QVLV01000029.1"/>
</dbReference>
<accession>A0A3E3HWP5</accession>
<dbReference type="GeneID" id="97990149"/>
<proteinExistence type="predicted"/>
<comment type="caution">
    <text evidence="2">The sequence shown here is derived from an EMBL/GenBank/DDBJ whole genome shotgun (WGS) entry which is preliminary data.</text>
</comment>
<dbReference type="Proteomes" id="UP000260812">
    <property type="component" value="Unassembled WGS sequence"/>
</dbReference>
<evidence type="ECO:0000259" key="1">
    <source>
        <dbReference type="PROSITE" id="PS51750"/>
    </source>
</evidence>
<reference evidence="2" key="1">
    <citation type="submission" date="2018-08" db="EMBL/GenBank/DDBJ databases">
        <title>A genome reference for cultivated species of the human gut microbiota.</title>
        <authorList>
            <person name="Zou Y."/>
            <person name="Xue W."/>
            <person name="Luo G."/>
        </authorList>
    </citation>
    <scope>NUCLEOTIDE SEQUENCE [LARGE SCALE GENOMIC DNA]</scope>
    <source>
        <strain evidence="2">TF05-5AC</strain>
    </source>
</reference>
<name>A0A3E3HWP5_9FIRM</name>
<feature type="domain" description="Bro-N" evidence="1">
    <location>
        <begin position="2"/>
        <end position="100"/>
    </location>
</feature>
<dbReference type="EMBL" id="QVLV01000029">
    <property type="protein sequence ID" value="RGE56155.1"/>
    <property type="molecule type" value="Genomic_DNA"/>
</dbReference>
<evidence type="ECO:0000313" key="3">
    <source>
        <dbReference type="Proteomes" id="UP000260812"/>
    </source>
</evidence>
<sequence length="208" mass="23971">MKTEYWNGFPIRFIEKNGEWWAVAVDVTNALGLKQTTRAISRLKDGVTFSKVTDKLGRTQEVNIINEKAIYKLVFRSHKPEAEDFQDWVYEMLKLIRQSSGLEGFQIFRMLDKEHQKEMMGKLNESLRHPVRVDFIKANTIANKAVSTKYGYPKMVKKSDMSPAMLVDRQGLLESTVELMSIKEKYHLDLSVSEEVYKIASGVNEKTG</sequence>
<dbReference type="SMART" id="SM01040">
    <property type="entry name" value="Bro-N"/>
    <property type="match status" value="1"/>
</dbReference>
<keyword evidence="3" id="KW-1185">Reference proteome</keyword>
<protein>
    <submittedName>
        <fullName evidence="2">Phage repressor protein</fullName>
    </submittedName>
</protein>
<gene>
    <name evidence="2" type="ORF">DXC51_25665</name>
</gene>
<organism evidence="2 3">
    <name type="scientific">Eisenbergiella massiliensis</name>
    <dbReference type="NCBI Taxonomy" id="1720294"/>
    <lineage>
        <taxon>Bacteria</taxon>
        <taxon>Bacillati</taxon>
        <taxon>Bacillota</taxon>
        <taxon>Clostridia</taxon>
        <taxon>Lachnospirales</taxon>
        <taxon>Lachnospiraceae</taxon>
        <taxon>Eisenbergiella</taxon>
    </lineage>
</organism>
<evidence type="ECO:0000313" key="2">
    <source>
        <dbReference type="EMBL" id="RGE56155.1"/>
    </source>
</evidence>
<dbReference type="PANTHER" id="PTHR36180">
    <property type="entry name" value="DNA-BINDING PROTEIN-RELATED-RELATED"/>
    <property type="match status" value="1"/>
</dbReference>
<dbReference type="PANTHER" id="PTHR36180:SF2">
    <property type="entry name" value="BRO FAMILY PROTEIN"/>
    <property type="match status" value="1"/>
</dbReference>